<reference evidence="1 2" key="1">
    <citation type="journal article" date="2022" name="New Phytol.">
        <title>Ecological generalism drives hyperdiversity of secondary metabolite gene clusters in xylarialean endophytes.</title>
        <authorList>
            <person name="Franco M.E.E."/>
            <person name="Wisecaver J.H."/>
            <person name="Arnold A.E."/>
            <person name="Ju Y.M."/>
            <person name="Slot J.C."/>
            <person name="Ahrendt S."/>
            <person name="Moore L.P."/>
            <person name="Eastman K.E."/>
            <person name="Scott K."/>
            <person name="Konkel Z."/>
            <person name="Mondo S.J."/>
            <person name="Kuo A."/>
            <person name="Hayes R.D."/>
            <person name="Haridas S."/>
            <person name="Andreopoulos B."/>
            <person name="Riley R."/>
            <person name="LaButti K."/>
            <person name="Pangilinan J."/>
            <person name="Lipzen A."/>
            <person name="Amirebrahimi M."/>
            <person name="Yan J."/>
            <person name="Adam C."/>
            <person name="Keymanesh K."/>
            <person name="Ng V."/>
            <person name="Louie K."/>
            <person name="Northen T."/>
            <person name="Drula E."/>
            <person name="Henrissat B."/>
            <person name="Hsieh H.M."/>
            <person name="Youens-Clark K."/>
            <person name="Lutzoni F."/>
            <person name="Miadlikowska J."/>
            <person name="Eastwood D.C."/>
            <person name="Hamelin R.C."/>
            <person name="Grigoriev I.V."/>
            <person name="U'Ren J.M."/>
        </authorList>
    </citation>
    <scope>NUCLEOTIDE SEQUENCE [LARGE SCALE GENOMIC DNA]</scope>
    <source>
        <strain evidence="1 2">ER1909</strain>
    </source>
</reference>
<keyword evidence="1" id="KW-0808">Transferase</keyword>
<comment type="caution">
    <text evidence="1">The sequence shown here is derived from an EMBL/GenBank/DDBJ whole genome shotgun (WGS) entry which is preliminary data.</text>
</comment>
<dbReference type="Proteomes" id="UP001497680">
    <property type="component" value="Unassembled WGS sequence"/>
</dbReference>
<name>A0ACC0D6V9_9PEZI</name>
<keyword evidence="1" id="KW-0489">Methyltransferase</keyword>
<evidence type="ECO:0000313" key="1">
    <source>
        <dbReference type="EMBL" id="KAI6088455.1"/>
    </source>
</evidence>
<gene>
    <name evidence="1" type="ORF">F4821DRAFT_268903</name>
</gene>
<accession>A0ACC0D6V9</accession>
<organism evidence="1 2">
    <name type="scientific">Hypoxylon rubiginosum</name>
    <dbReference type="NCBI Taxonomy" id="110542"/>
    <lineage>
        <taxon>Eukaryota</taxon>
        <taxon>Fungi</taxon>
        <taxon>Dikarya</taxon>
        <taxon>Ascomycota</taxon>
        <taxon>Pezizomycotina</taxon>
        <taxon>Sordariomycetes</taxon>
        <taxon>Xylariomycetidae</taxon>
        <taxon>Xylariales</taxon>
        <taxon>Hypoxylaceae</taxon>
        <taxon>Hypoxylon</taxon>
    </lineage>
</organism>
<dbReference type="EMBL" id="MU394301">
    <property type="protein sequence ID" value="KAI6088455.1"/>
    <property type="molecule type" value="Genomic_DNA"/>
</dbReference>
<protein>
    <submittedName>
        <fullName evidence="1">S-adenosyl-L-methionine-dependent methyltransferase</fullName>
    </submittedName>
</protein>
<evidence type="ECO:0000313" key="2">
    <source>
        <dbReference type="Proteomes" id="UP001497680"/>
    </source>
</evidence>
<keyword evidence="2" id="KW-1185">Reference proteome</keyword>
<proteinExistence type="predicted"/>
<sequence>MVRLRLATWLHASPTPTSTNSDCRKTSLKPTPEPPQTTSLEKKHYPQQYSISEADTANMSSFVPFKMPAKKATGPLQDVPPPSKIVALAQKISAETEKIDVYFRQKGLQMPSFDEDAAGDFPNIVDDISTTRREIIQATRELHDLMVGPKESVRWMAWDVTNLVPLNGTITFEQLQAKTSLDATNLTRLLRHAMANRIFQEPTQGVIAHTAASRLLASDDALQAWVGFNTEEVYPGSAHVINALKEHPEATSLDHTGFNYAFDTVGKEPMFVTLGKEPERAQRMAKAMSSLTGGEGYELSYLTDGCDLSDNNLFGGTLVDMGGSHGFASVHLARKYRNMRFIVQDLPATVASAPNPVCEDMQVAERITFQAHDFFTEQVVKDADVYFFRWIMHNYSRPYAVQLLKNLVPALKPGARIIINDLCLRGPGEENPWDERLMRSMDLVMMTLLNAQEREEREFVQLFEQADAGFVFKGVTRPKGCRMSIIEAVWMPAEDEEKLNTNLSRPITL</sequence>